<dbReference type="GeneID" id="39588800"/>
<dbReference type="PANTHER" id="PTHR46017">
    <property type="entry name" value="ALPHA-MANNOSIDASE 2C1"/>
    <property type="match status" value="1"/>
</dbReference>
<comment type="similarity">
    <text evidence="2">Belongs to the glycosyl hydrolase 38 family.</text>
</comment>
<evidence type="ECO:0000313" key="11">
    <source>
        <dbReference type="Proteomes" id="UP000279236"/>
    </source>
</evidence>
<dbReference type="GO" id="GO:0004559">
    <property type="term" value="F:alpha-mannosidase activity"/>
    <property type="evidence" value="ECO:0007669"/>
    <property type="project" value="UniProtKB-EC"/>
</dbReference>
<dbReference type="SUPFAM" id="SSF74650">
    <property type="entry name" value="Galactose mutarotase-like"/>
    <property type="match status" value="1"/>
</dbReference>
<evidence type="ECO:0000256" key="7">
    <source>
        <dbReference type="ARBA" id="ARBA00054985"/>
    </source>
</evidence>
<dbReference type="EMBL" id="RSCE01000002">
    <property type="protein sequence ID" value="RSH86049.1"/>
    <property type="molecule type" value="Genomic_DNA"/>
</dbReference>
<dbReference type="InterPro" id="IPR027291">
    <property type="entry name" value="Glyco_hydro_38_N_sf"/>
</dbReference>
<dbReference type="Pfam" id="PF22907">
    <property type="entry name" value="Ams1-like_1st"/>
    <property type="match status" value="1"/>
</dbReference>
<dbReference type="InterPro" id="IPR028995">
    <property type="entry name" value="Glyco_hydro_57/38_cen_sf"/>
</dbReference>
<dbReference type="Proteomes" id="UP000279236">
    <property type="component" value="Unassembled WGS sequence"/>
</dbReference>
<dbReference type="RefSeq" id="XP_028478834.1">
    <property type="nucleotide sequence ID" value="XM_028619862.1"/>
</dbReference>
<dbReference type="InterPro" id="IPR015341">
    <property type="entry name" value="Glyco_hydro_38_cen"/>
</dbReference>
<evidence type="ECO:0000256" key="2">
    <source>
        <dbReference type="ARBA" id="ARBA00009792"/>
    </source>
</evidence>
<dbReference type="Pfam" id="PF01074">
    <property type="entry name" value="Glyco_hydro_38N"/>
    <property type="match status" value="2"/>
</dbReference>
<evidence type="ECO:0000256" key="4">
    <source>
        <dbReference type="ARBA" id="ARBA00022723"/>
    </source>
</evidence>
<keyword evidence="11" id="KW-1185">Reference proteome</keyword>
<sequence>MDYSQLTEEVGHPLLGGIATKRLDHFADGVYSRYNLSSVLARERFDDDEHVQMTMWSTPGTDKVAFENVMSHFSGNEPTRQLRKGEVVGKSWTHHWIHLRLNIPPSFRATGEPVIFEFDPSCEAMIFDMDGNVKHGITGGINSPIKAFPGYVEDRRVDHIIPRDAVEKGVYECMIEVSCNRIMGIGKELPHNPPDDDLTFPLKVADLIHARSEAMALHIDFKVLTQLAIAPDAHCSPVAQKSLRVANQIMDTFHHPANSAAVDDAIKRCRALAATVIGSLDPADQSSLGETKIWAIGHCHIDTAWLWQYLHTQQKIARSWSTQVDLMERYPEHQFAASSAQQFVWLEELYPSLSKRVNAAVARGSFHPVGGSWIEHDCVLPSGESLCKQYLYGQRYFTARYGQPCREAWLPDTFGYAPQLPQILRGAGIEYFFTQKLSWNNINVFPYSTFNCSELLKGIQRHKNLAVTDECLLLFGNGDGGGGPTSLMIEKIRRWRSLAEKNIEVPTVKIGKVADFFDHVLEKTHNGRALPTWRGELYFELHRGTFTSQAAIKEGNRACERLLRDVEYFATLASLGSGAYEYPKVELDAIWKDVLLNQFHDVLPGTSIRKVCEDAVRMYDQRRAELAVLLEHALEVLYPAGEGQLIALDATRIPRREVVPLGDLPSTSAVNGTGPRLGFLTSDASGVGMIAPPPSDAVPPHAYVDGETHVLENADFRVTIAGGRITSLIDRAVERELVKPSPGAESAGLMLYGDLPLSYDAWDAEIYHLNSVQALDFTEVAVVNSGPLRATLRAVAKFGKSTATLDISLDAVVPVANTRSVIRIDASVDWHETHKFLKFALPVDIHSTLATYGTQYGLVERPTHRNTTLDQAKFEVCGHMLGDLSETGYGVAIVSDHKYGYAVEGNCMRLSLLRSAIAPDPQQDQGRHEFSFAVMPHVGRLVESGTYQAAMAFVNPVHLRSVGAIPEPKVTVSLEGLGAHQVVLDNVKRGEDDFDSTTGAKTLILRLYESLGGRASVTVNIRGVAVKAIARCNVLEEKVGDAAWTPVDGGVDVALNMRPFELLTLKVVVDE</sequence>
<dbReference type="STRING" id="105984.A0A427Y4N5"/>
<evidence type="ECO:0000256" key="1">
    <source>
        <dbReference type="ARBA" id="ARBA00000365"/>
    </source>
</evidence>
<organism evidence="10 11">
    <name type="scientific">Apiotrichum porosum</name>
    <dbReference type="NCBI Taxonomy" id="105984"/>
    <lineage>
        <taxon>Eukaryota</taxon>
        <taxon>Fungi</taxon>
        <taxon>Dikarya</taxon>
        <taxon>Basidiomycota</taxon>
        <taxon>Agaricomycotina</taxon>
        <taxon>Tremellomycetes</taxon>
        <taxon>Trichosporonales</taxon>
        <taxon>Trichosporonaceae</taxon>
        <taxon>Apiotrichum</taxon>
    </lineage>
</organism>
<dbReference type="GO" id="GO:0046872">
    <property type="term" value="F:metal ion binding"/>
    <property type="evidence" value="ECO:0007669"/>
    <property type="project" value="UniProtKB-KW"/>
</dbReference>
<keyword evidence="4" id="KW-0479">Metal-binding</keyword>
<dbReference type="PANTHER" id="PTHR46017:SF1">
    <property type="entry name" value="ALPHA-MANNOSIDASE 2C1"/>
    <property type="match status" value="1"/>
</dbReference>
<dbReference type="SUPFAM" id="SSF88688">
    <property type="entry name" value="Families 57/38 glycoside transferase middle domain"/>
    <property type="match status" value="1"/>
</dbReference>
<dbReference type="Gene3D" id="1.20.1270.50">
    <property type="entry name" value="Glycoside hydrolase family 38, central domain"/>
    <property type="match status" value="1"/>
</dbReference>
<evidence type="ECO:0000259" key="9">
    <source>
        <dbReference type="SMART" id="SM00872"/>
    </source>
</evidence>
<comment type="function">
    <text evidence="7">Degrades free oligosaccharides in the vacuole.</text>
</comment>
<keyword evidence="6" id="KW-0326">Glycosidase</keyword>
<dbReference type="Pfam" id="PF09261">
    <property type="entry name" value="Alpha-mann_mid"/>
    <property type="match status" value="1"/>
</dbReference>
<dbReference type="InterPro" id="IPR037094">
    <property type="entry name" value="Glyco_hydro_38_cen_sf"/>
</dbReference>
<dbReference type="GO" id="GO:0030246">
    <property type="term" value="F:carbohydrate binding"/>
    <property type="evidence" value="ECO:0007669"/>
    <property type="project" value="InterPro"/>
</dbReference>
<dbReference type="GO" id="GO:0006013">
    <property type="term" value="P:mannose metabolic process"/>
    <property type="evidence" value="ECO:0007669"/>
    <property type="project" value="InterPro"/>
</dbReference>
<dbReference type="Gene3D" id="3.20.110.10">
    <property type="entry name" value="Glycoside hydrolase 38, N terminal domain"/>
    <property type="match status" value="1"/>
</dbReference>
<dbReference type="AlphaFoldDB" id="A0A427Y4N5"/>
<feature type="domain" description="Glycoside hydrolase family 38 central" evidence="9">
    <location>
        <begin position="540"/>
        <end position="619"/>
    </location>
</feature>
<dbReference type="FunFam" id="1.20.1270.50:FF:000004">
    <property type="entry name" value="alpha-mannosidase 2C1 isoform X1"/>
    <property type="match status" value="1"/>
</dbReference>
<evidence type="ECO:0000256" key="3">
    <source>
        <dbReference type="ARBA" id="ARBA00012752"/>
    </source>
</evidence>
<dbReference type="GO" id="GO:0009313">
    <property type="term" value="P:oligosaccharide catabolic process"/>
    <property type="evidence" value="ECO:0007669"/>
    <property type="project" value="TreeGrafter"/>
</dbReference>
<comment type="catalytic activity">
    <reaction evidence="1">
        <text>Hydrolysis of terminal, non-reducing alpha-D-mannose residues in alpha-D-mannosides.</text>
        <dbReference type="EC" id="3.2.1.24"/>
    </reaction>
</comment>
<gene>
    <name evidence="10" type="primary">AMS1_1</name>
    <name evidence="10" type="ORF">EHS24_004257</name>
</gene>
<protein>
    <recommendedName>
        <fullName evidence="8">Alpha-mannosidase</fullName>
        <ecNumber evidence="3">3.2.1.24</ecNumber>
    </recommendedName>
</protein>
<dbReference type="SMART" id="SM00872">
    <property type="entry name" value="Alpha-mann_mid"/>
    <property type="match status" value="1"/>
</dbReference>
<dbReference type="InterPro" id="IPR011013">
    <property type="entry name" value="Gal_mutarotase_sf_dom"/>
</dbReference>
<dbReference type="Pfam" id="PF17677">
    <property type="entry name" value="Glyco_hydro38C2"/>
    <property type="match status" value="1"/>
</dbReference>
<dbReference type="Gene3D" id="2.70.98.30">
    <property type="entry name" value="Golgi alpha-mannosidase II, domain 4"/>
    <property type="match status" value="1"/>
</dbReference>
<evidence type="ECO:0000256" key="8">
    <source>
        <dbReference type="ARBA" id="ARBA00071615"/>
    </source>
</evidence>
<reference evidence="10 11" key="1">
    <citation type="submission" date="2018-11" db="EMBL/GenBank/DDBJ databases">
        <title>Genome sequence of Apiotrichum porosum DSM 27194.</title>
        <authorList>
            <person name="Aliyu H."/>
            <person name="Gorte O."/>
            <person name="Ochsenreither K."/>
        </authorList>
    </citation>
    <scope>NUCLEOTIDE SEQUENCE [LARGE SCALE GENOMIC DNA]</scope>
    <source>
        <strain evidence="10 11">DSM 27194</strain>
    </source>
</reference>
<dbReference type="OrthoDB" id="10261055at2759"/>
<dbReference type="InterPro" id="IPR041147">
    <property type="entry name" value="GH38_C"/>
</dbReference>
<dbReference type="InterPro" id="IPR054723">
    <property type="entry name" value="Ams1-like_N"/>
</dbReference>
<name>A0A427Y4N5_9TREE</name>
<accession>A0A427Y4N5</accession>
<dbReference type="FunFam" id="2.70.98.30:FF:000001">
    <property type="entry name" value="alpha-mannosidase 2C1 isoform X2"/>
    <property type="match status" value="1"/>
</dbReference>
<dbReference type="InterPro" id="IPR011682">
    <property type="entry name" value="Glyco_hydro_38_C"/>
</dbReference>
<dbReference type="InterPro" id="IPR011330">
    <property type="entry name" value="Glyco_hydro/deAcase_b/a-brl"/>
</dbReference>
<keyword evidence="5 10" id="KW-0378">Hydrolase</keyword>
<dbReference type="GO" id="GO:0000329">
    <property type="term" value="C:fungal-type vacuole membrane"/>
    <property type="evidence" value="ECO:0007669"/>
    <property type="project" value="TreeGrafter"/>
</dbReference>
<dbReference type="EC" id="3.2.1.24" evidence="3"/>
<dbReference type="Pfam" id="PF07748">
    <property type="entry name" value="Glyco_hydro_38C"/>
    <property type="match status" value="1"/>
</dbReference>
<dbReference type="SUPFAM" id="SSF88713">
    <property type="entry name" value="Glycoside hydrolase/deacetylase"/>
    <property type="match status" value="1"/>
</dbReference>
<evidence type="ECO:0000256" key="6">
    <source>
        <dbReference type="ARBA" id="ARBA00023295"/>
    </source>
</evidence>
<proteinExistence type="inferred from homology"/>
<comment type="caution">
    <text evidence="10">The sequence shown here is derived from an EMBL/GenBank/DDBJ whole genome shotgun (WGS) entry which is preliminary data.</text>
</comment>
<dbReference type="InterPro" id="IPR000602">
    <property type="entry name" value="Glyco_hydro_38_N"/>
</dbReference>
<evidence type="ECO:0000256" key="5">
    <source>
        <dbReference type="ARBA" id="ARBA00022801"/>
    </source>
</evidence>
<evidence type="ECO:0000313" key="10">
    <source>
        <dbReference type="EMBL" id="RSH86049.1"/>
    </source>
</evidence>